<sequence length="146" mass="17055">MLDLDSNIRTQDQDQPWKTEEEVHATPSVNRSHQRQKERIVGESGFQTSRVSPLLDLDLVICWSCLLFFWHQGVYPIQVPSNKKVMQCTWLAQPITVAPPHWEGKANTGASNFARSLMYLHRMYSTLPWSRLQHHSSQPWTQRTRD</sequence>
<organism evidence="2">
    <name type="scientific">Trichophyton rubrum CBS 288.86</name>
    <dbReference type="NCBI Taxonomy" id="1215330"/>
    <lineage>
        <taxon>Eukaryota</taxon>
        <taxon>Fungi</taxon>
        <taxon>Dikarya</taxon>
        <taxon>Ascomycota</taxon>
        <taxon>Pezizomycotina</taxon>
        <taxon>Eurotiomycetes</taxon>
        <taxon>Eurotiomycetidae</taxon>
        <taxon>Onygenales</taxon>
        <taxon>Arthrodermataceae</taxon>
        <taxon>Trichophyton</taxon>
    </lineage>
</organism>
<dbReference type="AlphaFoldDB" id="A0A022VUT5"/>
<proteinExistence type="predicted"/>
<feature type="region of interest" description="Disordered" evidence="1">
    <location>
        <begin position="1"/>
        <end position="41"/>
    </location>
</feature>
<evidence type="ECO:0000256" key="1">
    <source>
        <dbReference type="SAM" id="MobiDB-lite"/>
    </source>
</evidence>
<name>A0A022VUT5_TRIRU</name>
<feature type="compositionally biased region" description="Basic and acidic residues" evidence="1">
    <location>
        <begin position="11"/>
        <end position="24"/>
    </location>
</feature>
<gene>
    <name evidence="2" type="ORF">H103_06763</name>
</gene>
<dbReference type="EMBL" id="KK207898">
    <property type="protein sequence ID" value="EZF49699.1"/>
    <property type="molecule type" value="Genomic_DNA"/>
</dbReference>
<protein>
    <submittedName>
        <fullName evidence="2">Uncharacterized protein</fullName>
    </submittedName>
</protein>
<dbReference type="HOGENOM" id="CLU_1778785_0_0_1"/>
<reference evidence="2" key="1">
    <citation type="submission" date="2014-02" db="EMBL/GenBank/DDBJ databases">
        <title>The Genome Sequence of Trichophyton rubrum (morphotype fischeri) CBS 288.86.</title>
        <authorList>
            <consortium name="The Broad Institute Genomics Platform"/>
            <person name="Cuomo C.A."/>
            <person name="White T.C."/>
            <person name="Graser Y."/>
            <person name="Martinez-Rossi N."/>
            <person name="Heitman J."/>
            <person name="Young S.K."/>
            <person name="Zeng Q."/>
            <person name="Gargeya S."/>
            <person name="Abouelleil A."/>
            <person name="Alvarado L."/>
            <person name="Chapman S.B."/>
            <person name="Gainer-Dewar J."/>
            <person name="Goldberg J."/>
            <person name="Griggs A."/>
            <person name="Gujja S."/>
            <person name="Hansen M."/>
            <person name="Howarth C."/>
            <person name="Imamovic A."/>
            <person name="Larimer J."/>
            <person name="Martinez D."/>
            <person name="Murphy C."/>
            <person name="Pearson M.D."/>
            <person name="Persinoti G."/>
            <person name="Poon T."/>
            <person name="Priest M."/>
            <person name="Roberts A.D."/>
            <person name="Saif S."/>
            <person name="Shea T.D."/>
            <person name="Sykes S.N."/>
            <person name="Wortman J."/>
            <person name="Nusbaum C."/>
            <person name="Birren B."/>
        </authorList>
    </citation>
    <scope>NUCLEOTIDE SEQUENCE [LARGE SCALE GENOMIC DNA]</scope>
    <source>
        <strain evidence="2">CBS 288.86</strain>
    </source>
</reference>
<evidence type="ECO:0000313" key="2">
    <source>
        <dbReference type="EMBL" id="EZF49699.1"/>
    </source>
</evidence>
<accession>A0A022VUT5</accession>
<dbReference type="Proteomes" id="UP000023758">
    <property type="component" value="Unassembled WGS sequence"/>
</dbReference>